<feature type="domain" description="DUF1508" evidence="1">
    <location>
        <begin position="14"/>
        <end position="58"/>
    </location>
</feature>
<sequence length="60" mass="6537">MAGATFQVFETETGSFRWRLRAADGTVLATSEDALPTKQAATRRLQRIKTVVPEAGVESI</sequence>
<proteinExistence type="predicted"/>
<dbReference type="Proteomes" id="UP001596434">
    <property type="component" value="Unassembled WGS sequence"/>
</dbReference>
<keyword evidence="3" id="KW-1185">Reference proteome</keyword>
<dbReference type="InterPro" id="IPR010879">
    <property type="entry name" value="DUF1508"/>
</dbReference>
<reference evidence="2 3" key="1">
    <citation type="journal article" date="2019" name="Int. J. Syst. Evol. Microbiol.">
        <title>The Global Catalogue of Microorganisms (GCM) 10K type strain sequencing project: providing services to taxonomists for standard genome sequencing and annotation.</title>
        <authorList>
            <consortium name="The Broad Institute Genomics Platform"/>
            <consortium name="The Broad Institute Genome Sequencing Center for Infectious Disease"/>
            <person name="Wu L."/>
            <person name="Ma J."/>
        </authorList>
    </citation>
    <scope>NUCLEOTIDE SEQUENCE [LARGE SCALE GENOMIC DNA]</scope>
    <source>
        <strain evidence="2 3">GX21</strain>
    </source>
</reference>
<dbReference type="RefSeq" id="WP_379703359.1">
    <property type="nucleotide sequence ID" value="NZ_JBHTAT010000001.1"/>
</dbReference>
<evidence type="ECO:0000313" key="2">
    <source>
        <dbReference type="EMBL" id="MFC7255149.1"/>
    </source>
</evidence>
<protein>
    <submittedName>
        <fullName evidence="2">YegP family protein</fullName>
    </submittedName>
</protein>
<comment type="caution">
    <text evidence="2">The sequence shown here is derived from an EMBL/GenBank/DDBJ whole genome shotgun (WGS) entry which is preliminary data.</text>
</comment>
<dbReference type="EMBL" id="JBHTAT010000001">
    <property type="protein sequence ID" value="MFC7255149.1"/>
    <property type="molecule type" value="Genomic_DNA"/>
</dbReference>
<name>A0ABD5ZXW2_9EURY</name>
<dbReference type="Pfam" id="PF07411">
    <property type="entry name" value="DUF1508"/>
    <property type="match status" value="1"/>
</dbReference>
<evidence type="ECO:0000259" key="1">
    <source>
        <dbReference type="Pfam" id="PF07411"/>
    </source>
</evidence>
<evidence type="ECO:0000313" key="3">
    <source>
        <dbReference type="Proteomes" id="UP001596434"/>
    </source>
</evidence>
<dbReference type="InterPro" id="IPR036913">
    <property type="entry name" value="YegP-like_sf"/>
</dbReference>
<dbReference type="GeneID" id="96953495"/>
<organism evidence="2 3">
    <name type="scientific">Haloplanus litoreus</name>
    <dbReference type="NCBI Taxonomy" id="767515"/>
    <lineage>
        <taxon>Archaea</taxon>
        <taxon>Methanobacteriati</taxon>
        <taxon>Methanobacteriota</taxon>
        <taxon>Stenosarchaea group</taxon>
        <taxon>Halobacteria</taxon>
        <taxon>Halobacteriales</taxon>
        <taxon>Haloferacaceae</taxon>
        <taxon>Haloplanus</taxon>
    </lineage>
</organism>
<gene>
    <name evidence="2" type="ORF">ACFQKE_07555</name>
</gene>
<dbReference type="SUPFAM" id="SSF160113">
    <property type="entry name" value="YegP-like"/>
    <property type="match status" value="1"/>
</dbReference>
<dbReference type="Gene3D" id="2.30.29.80">
    <property type="match status" value="1"/>
</dbReference>
<dbReference type="AlphaFoldDB" id="A0ABD5ZXW2"/>
<accession>A0ABD5ZXW2</accession>